<evidence type="ECO:0000313" key="4">
    <source>
        <dbReference type="Proteomes" id="UP000019102"/>
    </source>
</evidence>
<organism evidence="3 4">
    <name type="scientific">Gracilibacillus boraciitolerans JCM 21714</name>
    <dbReference type="NCBI Taxonomy" id="1298598"/>
    <lineage>
        <taxon>Bacteria</taxon>
        <taxon>Bacillati</taxon>
        <taxon>Bacillota</taxon>
        <taxon>Bacilli</taxon>
        <taxon>Bacillales</taxon>
        <taxon>Bacillaceae</taxon>
        <taxon>Gracilibacillus</taxon>
    </lineage>
</organism>
<dbReference type="InterPro" id="IPR006119">
    <property type="entry name" value="Resolv_N"/>
</dbReference>
<dbReference type="Proteomes" id="UP000019102">
    <property type="component" value="Unassembled WGS sequence"/>
</dbReference>
<evidence type="ECO:0000313" key="3">
    <source>
        <dbReference type="EMBL" id="GAE93197.1"/>
    </source>
</evidence>
<reference evidence="3 4" key="1">
    <citation type="journal article" date="2014" name="Genome Announc.">
        <title>Draft Genome Sequence of the Boron-Tolerant and Moderately Halotolerant Bacterium Gracilibacillus boraciitolerans JCM 21714T.</title>
        <authorList>
            <person name="Ahmed I."/>
            <person name="Oshima K."/>
            <person name="Suda W."/>
            <person name="Kitamura K."/>
            <person name="Iida T."/>
            <person name="Ohmori Y."/>
            <person name="Fujiwara T."/>
            <person name="Hattori M."/>
            <person name="Ohkuma M."/>
        </authorList>
    </citation>
    <scope>NUCLEOTIDE SEQUENCE [LARGE SCALE GENOMIC DNA]</scope>
    <source>
        <strain evidence="3 4">JCM 21714</strain>
    </source>
</reference>
<keyword evidence="4" id="KW-1185">Reference proteome</keyword>
<dbReference type="GO" id="GO:0000150">
    <property type="term" value="F:DNA strand exchange activity"/>
    <property type="evidence" value="ECO:0007669"/>
    <property type="project" value="InterPro"/>
</dbReference>
<dbReference type="AlphaFoldDB" id="W4VJ06"/>
<comment type="caution">
    <text evidence="3">The sequence shown here is derived from an EMBL/GenBank/DDBJ whole genome shotgun (WGS) entry which is preliminary data.</text>
</comment>
<protein>
    <recommendedName>
        <fullName evidence="2">Resolvase/invertase-type recombinase catalytic domain-containing protein</fullName>
    </recommendedName>
</protein>
<dbReference type="EMBL" id="BAVS01000010">
    <property type="protein sequence ID" value="GAE93197.1"/>
    <property type="molecule type" value="Genomic_DNA"/>
</dbReference>
<feature type="domain" description="Resolvase/invertase-type recombinase catalytic" evidence="2">
    <location>
        <begin position="1"/>
        <end position="26"/>
    </location>
</feature>
<dbReference type="GO" id="GO:0003677">
    <property type="term" value="F:DNA binding"/>
    <property type="evidence" value="ECO:0007669"/>
    <property type="project" value="InterPro"/>
</dbReference>
<evidence type="ECO:0000256" key="1">
    <source>
        <dbReference type="SAM" id="MobiDB-lite"/>
    </source>
</evidence>
<dbReference type="PROSITE" id="PS51736">
    <property type="entry name" value="RECOMBINASES_3"/>
    <property type="match status" value="1"/>
</dbReference>
<gene>
    <name evidence="3" type="ORF">JCM21714_2251</name>
</gene>
<sequence>MASEELERDIISKRIKSGLLAPRARGGKKEEDLQKKRQSRNGYKNVCEQGLYD</sequence>
<evidence type="ECO:0000259" key="2">
    <source>
        <dbReference type="PROSITE" id="PS51736"/>
    </source>
</evidence>
<proteinExistence type="predicted"/>
<feature type="region of interest" description="Disordered" evidence="1">
    <location>
        <begin position="21"/>
        <end position="53"/>
    </location>
</feature>
<accession>W4VJ06</accession>
<name>W4VJ06_9BACI</name>